<accession>A0A315EM00</accession>
<reference evidence="3 4" key="1">
    <citation type="submission" date="2017-04" db="EMBL/GenBank/DDBJ databases">
        <title>Unexpected and diverse lifestyles within the genus Limnohabitans.</title>
        <authorList>
            <person name="Kasalicky V."/>
            <person name="Mehrshad M."/>
            <person name="Andrei S.-A."/>
            <person name="Salcher M."/>
            <person name="Kratochvilova H."/>
            <person name="Simek K."/>
            <person name="Ghai R."/>
        </authorList>
    </citation>
    <scope>NUCLEOTIDE SEQUENCE [LARGE SCALE GENOMIC DNA]</scope>
    <source>
        <strain evidence="3 4">MWH-C5</strain>
    </source>
</reference>
<dbReference type="PROSITE" id="PS50828">
    <property type="entry name" value="SMR"/>
    <property type="match status" value="1"/>
</dbReference>
<evidence type="ECO:0000259" key="2">
    <source>
        <dbReference type="PROSITE" id="PS50828"/>
    </source>
</evidence>
<feature type="domain" description="Smr" evidence="2">
    <location>
        <begin position="128"/>
        <end position="209"/>
    </location>
</feature>
<evidence type="ECO:0000313" key="4">
    <source>
        <dbReference type="Proteomes" id="UP000251341"/>
    </source>
</evidence>
<dbReference type="EMBL" id="NESP01000001">
    <property type="protein sequence ID" value="PUE58930.1"/>
    <property type="molecule type" value="Genomic_DNA"/>
</dbReference>
<dbReference type="RefSeq" id="WP_108401817.1">
    <property type="nucleotide sequence ID" value="NZ_NESP01000001.1"/>
</dbReference>
<organism evidence="3 4">
    <name type="scientific">Limnohabitans curvus</name>
    <dbReference type="NCBI Taxonomy" id="323423"/>
    <lineage>
        <taxon>Bacteria</taxon>
        <taxon>Pseudomonadati</taxon>
        <taxon>Pseudomonadota</taxon>
        <taxon>Betaproteobacteria</taxon>
        <taxon>Burkholderiales</taxon>
        <taxon>Comamonadaceae</taxon>
        <taxon>Limnohabitans</taxon>
    </lineage>
</organism>
<dbReference type="Proteomes" id="UP000251341">
    <property type="component" value="Unassembled WGS sequence"/>
</dbReference>
<dbReference type="PANTHER" id="PTHR35562:SF2">
    <property type="entry name" value="DNA ENDONUCLEASE SMRA-RELATED"/>
    <property type="match status" value="1"/>
</dbReference>
<keyword evidence="1" id="KW-0175">Coiled coil</keyword>
<dbReference type="SUPFAM" id="SSF160443">
    <property type="entry name" value="SMR domain-like"/>
    <property type="match status" value="1"/>
</dbReference>
<dbReference type="AlphaFoldDB" id="A0A315EM00"/>
<dbReference type="InterPro" id="IPR036063">
    <property type="entry name" value="Smr_dom_sf"/>
</dbReference>
<dbReference type="InterPro" id="IPR002625">
    <property type="entry name" value="Smr_dom"/>
</dbReference>
<dbReference type="Pfam" id="PF01713">
    <property type="entry name" value="Smr"/>
    <property type="match status" value="1"/>
</dbReference>
<proteinExistence type="predicted"/>
<sequence length="213" mass="23120">MKAKSLQDLGAIRQQVNAAALAAAAAEEARREAERRAEAERNLFTHAVGNVKPIAAKDRVFIAPPRPAARPLQQELDDQAALSESMSDEFDVSTLLDVDDQLSFRRPGIGTDVTRKLRKGEWAMQGQLDLHGLRSDEAREALGQFVRDAKRMGWRCVRVVHGKGLGSPGKEPVLKSKVQRWLVQKNEVLAFVQAKPSDGGAGALVVLLGPSAG</sequence>
<protein>
    <submittedName>
        <fullName evidence="3">DNA mismatch repair protein MutS</fullName>
    </submittedName>
</protein>
<dbReference type="SMART" id="SM00463">
    <property type="entry name" value="SMR"/>
    <property type="match status" value="1"/>
</dbReference>
<dbReference type="Gene3D" id="3.30.1370.110">
    <property type="match status" value="1"/>
</dbReference>
<evidence type="ECO:0000313" key="3">
    <source>
        <dbReference type="EMBL" id="PUE58930.1"/>
    </source>
</evidence>
<evidence type="ECO:0000256" key="1">
    <source>
        <dbReference type="SAM" id="Coils"/>
    </source>
</evidence>
<gene>
    <name evidence="3" type="ORF">B9Z44_04580</name>
</gene>
<name>A0A315EM00_9BURK</name>
<feature type="coiled-coil region" evidence="1">
    <location>
        <begin position="16"/>
        <end position="43"/>
    </location>
</feature>
<comment type="caution">
    <text evidence="3">The sequence shown here is derived from an EMBL/GenBank/DDBJ whole genome shotgun (WGS) entry which is preliminary data.</text>
</comment>
<dbReference type="PANTHER" id="PTHR35562">
    <property type="entry name" value="DNA ENDONUCLEASE SMRA-RELATED"/>
    <property type="match status" value="1"/>
</dbReference>
<keyword evidence="4" id="KW-1185">Reference proteome</keyword>